<dbReference type="KEGG" id="smia:P344_03600"/>
<evidence type="ECO:0000313" key="2">
    <source>
        <dbReference type="Proteomes" id="UP000019260"/>
    </source>
</evidence>
<dbReference type="Proteomes" id="UP000019260">
    <property type="component" value="Chromosome"/>
</dbReference>
<dbReference type="PATRIC" id="fig|838561.3.peg.696"/>
<gene>
    <name evidence="1" type="ORF">P344_03600</name>
</gene>
<name>W0GL96_9MOLU</name>
<organism evidence="1 2">
    <name type="scientific">Spiroplasma mirum ATCC 29335</name>
    <dbReference type="NCBI Taxonomy" id="838561"/>
    <lineage>
        <taxon>Bacteria</taxon>
        <taxon>Bacillati</taxon>
        <taxon>Mycoplasmatota</taxon>
        <taxon>Mollicutes</taxon>
        <taxon>Entomoplasmatales</taxon>
        <taxon>Spiroplasmataceae</taxon>
        <taxon>Spiroplasma</taxon>
    </lineage>
</organism>
<dbReference type="KEGG" id="smir:SMM_0605"/>
<dbReference type="STRING" id="838561.P344_03600"/>
<proteinExistence type="predicted"/>
<protein>
    <submittedName>
        <fullName evidence="1">Uncharacterized protein</fullName>
    </submittedName>
</protein>
<dbReference type="AlphaFoldDB" id="W0GL96"/>
<dbReference type="EMBL" id="CP006720">
    <property type="protein sequence ID" value="AHI58061.1"/>
    <property type="molecule type" value="Genomic_DNA"/>
</dbReference>
<accession>W0GL96</accession>
<dbReference type="RefSeq" id="WP_025317392.1">
    <property type="nucleotide sequence ID" value="NZ_CP002082.1"/>
</dbReference>
<dbReference type="HOGENOM" id="CLU_2036576_0_0_14"/>
<evidence type="ECO:0000313" key="1">
    <source>
        <dbReference type="EMBL" id="AHI58061.1"/>
    </source>
</evidence>
<sequence>MGDLQTLAFKIKNKNALNNLTKLNYYKQKDLILLLDHAFNYEKNISQLFDASQLAIVYDSYLGMYNISSTTLYRDYCDLEKISDNSIDHLFKNEYQLEEDWDENRLAYQAELLENSVLDIN</sequence>
<reference evidence="1 2" key="1">
    <citation type="submission" date="2013-09" db="EMBL/GenBank/DDBJ databases">
        <title>Complete genome sequence of Spiroplasma mirum suckling mouse cataract agent.</title>
        <authorList>
            <person name="Landry C.A."/>
            <person name="Bastian F.O."/>
            <person name="Thune R.L."/>
        </authorList>
    </citation>
    <scope>NUCLEOTIDE SEQUENCE [LARGE SCALE GENOMIC DNA]</scope>
    <source>
        <strain evidence="1 2">SMCA</strain>
    </source>
</reference>
<keyword evidence="2" id="KW-1185">Reference proteome</keyword>